<evidence type="ECO:0000313" key="3">
    <source>
        <dbReference type="EMBL" id="KPQ32233.1"/>
    </source>
</evidence>
<dbReference type="PANTHER" id="PTHR43794:SF11">
    <property type="entry name" value="AMIDOHYDROLASE-RELATED DOMAIN-CONTAINING PROTEIN"/>
    <property type="match status" value="1"/>
</dbReference>
<protein>
    <submittedName>
        <fullName evidence="3">5-methylthioadenosine/S-adenosylhomocysteine deaminase MtaD</fullName>
    </submittedName>
</protein>
<dbReference type="Proteomes" id="UP000050465">
    <property type="component" value="Unassembled WGS sequence"/>
</dbReference>
<dbReference type="Pfam" id="PF01979">
    <property type="entry name" value="Amidohydro_1"/>
    <property type="match status" value="1"/>
</dbReference>
<dbReference type="AlphaFoldDB" id="A0A0P7ZC42"/>
<organism evidence="3 4">
    <name type="scientific">Phormidesmis priestleyi Ana</name>
    <dbReference type="NCBI Taxonomy" id="1666911"/>
    <lineage>
        <taxon>Bacteria</taxon>
        <taxon>Bacillati</taxon>
        <taxon>Cyanobacteriota</taxon>
        <taxon>Cyanophyceae</taxon>
        <taxon>Leptolyngbyales</taxon>
        <taxon>Leptolyngbyaceae</taxon>
        <taxon>Phormidesmis</taxon>
    </lineage>
</organism>
<dbReference type="EMBL" id="LJZR01000064">
    <property type="protein sequence ID" value="KPQ32233.1"/>
    <property type="molecule type" value="Genomic_DNA"/>
</dbReference>
<dbReference type="GO" id="GO:0016810">
    <property type="term" value="F:hydrolase activity, acting on carbon-nitrogen (but not peptide) bonds"/>
    <property type="evidence" value="ECO:0007669"/>
    <property type="project" value="InterPro"/>
</dbReference>
<dbReference type="PANTHER" id="PTHR43794">
    <property type="entry name" value="AMINOHYDROLASE SSNA-RELATED"/>
    <property type="match status" value="1"/>
</dbReference>
<dbReference type="InterPro" id="IPR032466">
    <property type="entry name" value="Metal_Hydrolase"/>
</dbReference>
<feature type="domain" description="Amidohydrolase-related" evidence="2">
    <location>
        <begin position="61"/>
        <end position="446"/>
    </location>
</feature>
<accession>A0A0P7ZC42</accession>
<reference evidence="3 4" key="1">
    <citation type="submission" date="2015-09" db="EMBL/GenBank/DDBJ databases">
        <title>Identification and resolution of microdiversity through metagenomic sequencing of parallel consortia.</title>
        <authorList>
            <person name="Nelson W.C."/>
            <person name="Romine M.F."/>
            <person name="Lindemann S.R."/>
        </authorList>
    </citation>
    <scope>NUCLEOTIDE SEQUENCE [LARGE SCALE GENOMIC DNA]</scope>
    <source>
        <strain evidence="3">Ana</strain>
    </source>
</reference>
<name>A0A0P7ZC42_9CYAN</name>
<dbReference type="STRING" id="1666911.HLUCCA11_22000"/>
<dbReference type="PATRIC" id="fig|1666911.3.peg.4902"/>
<dbReference type="InterPro" id="IPR050287">
    <property type="entry name" value="MTA/SAH_deaminase"/>
</dbReference>
<evidence type="ECO:0000313" key="4">
    <source>
        <dbReference type="Proteomes" id="UP000050465"/>
    </source>
</evidence>
<dbReference type="SUPFAM" id="SSF51338">
    <property type="entry name" value="Composite domain of metallo-dependent hydrolases"/>
    <property type="match status" value="1"/>
</dbReference>
<comment type="caution">
    <text evidence="3">The sequence shown here is derived from an EMBL/GenBank/DDBJ whole genome shotgun (WGS) entry which is preliminary data.</text>
</comment>
<sequence>MPSTLIRGKQIICKVLSRTEAEIIEEGAVFQQDGKIVEIGSYEALSAKYQPDTVLGSANHIVMPGFVNSHHHVGLTPFQLGSLDYPLELWFASRLSARAVDFYLDTLYSAFEMIESGITTVQHIHGWLPGPATRWPEITSKVLQAYADIGMRVSYCFGVRTQNHFVYESNSDFVAKLPPSIAADMEAILKSHEVPLEDYLWFFESLWKDWEKKANDRIRLQLSPANLHWCDDYALTTQTAYAHKYGVGMHMHLLETPYQMEYAHRRTGTTAVKHLNQLGVLGPHLTLGHGVWLTEEDIDLIAETGTMICHNASSNLRLQSGIAPLNTYAQKGVTVGMGLDEAGINDDRDMLQEMRLVLKLHRVPGIDSIVPTSPQVFQMATENGAKTTRFAEEVGVLAPGKAADLVIMDWDHLAYPYLDDTISVLDAVIHRSRPHGISTVMVAGEVILQEGKFIKVDKDALLAELSEQLKAPLTPQELRRRELAKEVFPYVKKVYDGWFRADGYESHYCTSCQNYHAPK</sequence>
<gene>
    <name evidence="3" type="primary">mtaD</name>
    <name evidence="3" type="ORF">HLUCCA11_22000</name>
</gene>
<dbReference type="InterPro" id="IPR006680">
    <property type="entry name" value="Amidohydro-rel"/>
</dbReference>
<dbReference type="SUPFAM" id="SSF51556">
    <property type="entry name" value="Metallo-dependent hydrolases"/>
    <property type="match status" value="1"/>
</dbReference>
<proteinExistence type="predicted"/>
<dbReference type="Gene3D" id="2.30.40.10">
    <property type="entry name" value="Urease, subunit C, domain 1"/>
    <property type="match status" value="1"/>
</dbReference>
<evidence type="ECO:0000256" key="1">
    <source>
        <dbReference type="ARBA" id="ARBA00022801"/>
    </source>
</evidence>
<keyword evidence="1" id="KW-0378">Hydrolase</keyword>
<evidence type="ECO:0000259" key="2">
    <source>
        <dbReference type="Pfam" id="PF01979"/>
    </source>
</evidence>
<dbReference type="Gene3D" id="3.20.20.140">
    <property type="entry name" value="Metal-dependent hydrolases"/>
    <property type="match status" value="1"/>
</dbReference>
<dbReference type="InterPro" id="IPR011059">
    <property type="entry name" value="Metal-dep_hydrolase_composite"/>
</dbReference>